<dbReference type="Gene3D" id="2.40.440.10">
    <property type="entry name" value="L,D-transpeptidase catalytic domain-like"/>
    <property type="match status" value="1"/>
</dbReference>
<protein>
    <recommendedName>
        <fullName evidence="9">L,D-TPase catalytic domain-containing protein</fullName>
    </recommendedName>
</protein>
<dbReference type="InterPro" id="IPR013783">
    <property type="entry name" value="Ig-like_fold"/>
</dbReference>
<dbReference type="RefSeq" id="WP_055068114.1">
    <property type="nucleotide sequence ID" value="NZ_CP173697.1"/>
</dbReference>
<dbReference type="GO" id="GO:0008360">
    <property type="term" value="P:regulation of cell shape"/>
    <property type="evidence" value="ECO:0007669"/>
    <property type="project" value="UniProtKB-UniRule"/>
</dbReference>
<dbReference type="GO" id="GO:0018104">
    <property type="term" value="P:peptidoglycan-protein cross-linking"/>
    <property type="evidence" value="ECO:0007669"/>
    <property type="project" value="TreeGrafter"/>
</dbReference>
<evidence type="ECO:0000256" key="8">
    <source>
        <dbReference type="SAM" id="SignalP"/>
    </source>
</evidence>
<gene>
    <name evidence="10" type="ORF">M72_30571</name>
</gene>
<dbReference type="STRING" id="301302.ERS852420_03481"/>
<evidence type="ECO:0000256" key="5">
    <source>
        <dbReference type="ARBA" id="ARBA00023316"/>
    </source>
</evidence>
<dbReference type="InterPro" id="IPR032179">
    <property type="entry name" value="Cry22Aa_Ig-like"/>
</dbReference>
<keyword evidence="3 6" id="KW-0133">Cell shape</keyword>
<dbReference type="AlphaFoldDB" id="A0A0M6WQA5"/>
<dbReference type="EMBL" id="CVRR01000028">
    <property type="protein sequence ID" value="CRL39806.1"/>
    <property type="molecule type" value="Genomic_DNA"/>
</dbReference>
<dbReference type="PROSITE" id="PS52029">
    <property type="entry name" value="LD_TPASE"/>
    <property type="match status" value="1"/>
</dbReference>
<dbReference type="Proteomes" id="UP000049979">
    <property type="component" value="Unassembled WGS sequence"/>
</dbReference>
<evidence type="ECO:0000313" key="11">
    <source>
        <dbReference type="Proteomes" id="UP000049979"/>
    </source>
</evidence>
<dbReference type="GO" id="GO:0016740">
    <property type="term" value="F:transferase activity"/>
    <property type="evidence" value="ECO:0007669"/>
    <property type="project" value="UniProtKB-KW"/>
</dbReference>
<dbReference type="UniPathway" id="UPA00219"/>
<organism evidence="10 11">
    <name type="scientific">Roseburia faecis</name>
    <dbReference type="NCBI Taxonomy" id="301302"/>
    <lineage>
        <taxon>Bacteria</taxon>
        <taxon>Bacillati</taxon>
        <taxon>Bacillota</taxon>
        <taxon>Clostridia</taxon>
        <taxon>Lachnospirales</taxon>
        <taxon>Lachnospiraceae</taxon>
        <taxon>Roseburia</taxon>
    </lineage>
</organism>
<evidence type="ECO:0000256" key="2">
    <source>
        <dbReference type="ARBA" id="ARBA00022679"/>
    </source>
</evidence>
<keyword evidence="5 6" id="KW-0961">Cell wall biogenesis/degradation</keyword>
<accession>A0A0M6WQA5</accession>
<name>A0A0M6WQA5_9FIRM</name>
<feature type="active site" description="Nucleophile" evidence="6">
    <location>
        <position position="137"/>
    </location>
</feature>
<evidence type="ECO:0000256" key="3">
    <source>
        <dbReference type="ARBA" id="ARBA00022960"/>
    </source>
</evidence>
<evidence type="ECO:0000256" key="1">
    <source>
        <dbReference type="ARBA" id="ARBA00004752"/>
    </source>
</evidence>
<dbReference type="GO" id="GO:0071555">
    <property type="term" value="P:cell wall organization"/>
    <property type="evidence" value="ECO:0007669"/>
    <property type="project" value="UniProtKB-UniRule"/>
</dbReference>
<dbReference type="InterPro" id="IPR038063">
    <property type="entry name" value="Transpep_catalytic_dom"/>
</dbReference>
<dbReference type="InterPro" id="IPR050979">
    <property type="entry name" value="LD-transpeptidase"/>
</dbReference>
<feature type="chain" id="PRO_5039322743" description="L,D-TPase catalytic domain-containing protein" evidence="8">
    <location>
        <begin position="23"/>
        <end position="395"/>
    </location>
</feature>
<keyword evidence="8" id="KW-0732">Signal</keyword>
<feature type="region of interest" description="Disordered" evidence="7">
    <location>
        <begin position="369"/>
        <end position="395"/>
    </location>
</feature>
<dbReference type="SUPFAM" id="SSF141523">
    <property type="entry name" value="L,D-transpeptidase catalytic domain-like"/>
    <property type="match status" value="1"/>
</dbReference>
<feature type="signal peptide" evidence="8">
    <location>
        <begin position="1"/>
        <end position="22"/>
    </location>
</feature>
<sequence length="395" mass="43342">MKKGILKTLCGLMAALMLLVFAGTPVTTQAAKLPYYIKINRQQNCVTVYALDSKGKYTKPVKAFACSVGVNNATPTGTFSIPAKYRWHTLMGGVYGQYCSRIHGGVLFHSVFYSAQDPSRLAYNSYNRLGQTASHGCVRLNVEDAKWIYDNCPVGTKVTIYDSKDPGPLGKPTPIRIDVNSPYRGWDPTDPDPRNPWLKLRPTIKGIKNKTIERTNSKVDLKKGVKATDYRGKTLKFTVSGKVNAAKTGKYKITYTAKDAKGNKTQKSIVITVKDTKAPSISLKRKTLTYNKAVSKEKLVSAIKADVVAKDLGKKLASKYVFVDAREAHKAVTAMERGTYGTYSVTVYVKDAAGNKSRKLKVKINFVNPNPGTDQPDQPEPDTPGVVTDSAITVQ</sequence>
<feature type="domain" description="L,D-TPase catalytic" evidence="9">
    <location>
        <begin position="35"/>
        <end position="161"/>
    </location>
</feature>
<proteinExistence type="predicted"/>
<reference evidence="11" key="1">
    <citation type="submission" date="2015-05" db="EMBL/GenBank/DDBJ databases">
        <authorList>
            <consortium name="Pathogen Informatics"/>
        </authorList>
    </citation>
    <scope>NUCLEOTIDE SEQUENCE [LARGE SCALE GENOMIC DNA]</scope>
    <source>
        <strain evidence="11">M72</strain>
    </source>
</reference>
<dbReference type="Pfam" id="PF03734">
    <property type="entry name" value="YkuD"/>
    <property type="match status" value="1"/>
</dbReference>
<dbReference type="PANTHER" id="PTHR30582:SF2">
    <property type="entry name" value="L,D-TRANSPEPTIDASE YCIB-RELATED"/>
    <property type="match status" value="1"/>
</dbReference>
<comment type="pathway">
    <text evidence="1 6">Cell wall biogenesis; peptidoglycan biosynthesis.</text>
</comment>
<keyword evidence="11" id="KW-1185">Reference proteome</keyword>
<feature type="active site" description="Proton donor/acceptor" evidence="6">
    <location>
        <position position="109"/>
    </location>
</feature>
<keyword evidence="2" id="KW-0808">Transferase</keyword>
<evidence type="ECO:0000256" key="6">
    <source>
        <dbReference type="PROSITE-ProRule" id="PRU01373"/>
    </source>
</evidence>
<dbReference type="Pfam" id="PF16403">
    <property type="entry name" value="Bact_surface_Ig-like"/>
    <property type="match status" value="1"/>
</dbReference>
<dbReference type="CDD" id="cd16913">
    <property type="entry name" value="YkuD_like"/>
    <property type="match status" value="1"/>
</dbReference>
<evidence type="ECO:0000256" key="7">
    <source>
        <dbReference type="SAM" id="MobiDB-lite"/>
    </source>
</evidence>
<keyword evidence="4 6" id="KW-0573">Peptidoglycan synthesis</keyword>
<dbReference type="PANTHER" id="PTHR30582">
    <property type="entry name" value="L,D-TRANSPEPTIDASE"/>
    <property type="match status" value="1"/>
</dbReference>
<dbReference type="InterPro" id="IPR005490">
    <property type="entry name" value="LD_TPept_cat_dom"/>
</dbReference>
<evidence type="ECO:0000313" key="10">
    <source>
        <dbReference type="EMBL" id="CRL39806.1"/>
    </source>
</evidence>
<evidence type="ECO:0000256" key="4">
    <source>
        <dbReference type="ARBA" id="ARBA00022984"/>
    </source>
</evidence>
<dbReference type="GO" id="GO:0071972">
    <property type="term" value="F:peptidoglycan L,D-transpeptidase activity"/>
    <property type="evidence" value="ECO:0007669"/>
    <property type="project" value="TreeGrafter"/>
</dbReference>
<dbReference type="Gene3D" id="2.60.40.10">
    <property type="entry name" value="Immunoglobulins"/>
    <property type="match status" value="1"/>
</dbReference>
<evidence type="ECO:0000259" key="9">
    <source>
        <dbReference type="PROSITE" id="PS52029"/>
    </source>
</evidence>
<dbReference type="GO" id="GO:0005576">
    <property type="term" value="C:extracellular region"/>
    <property type="evidence" value="ECO:0007669"/>
    <property type="project" value="TreeGrafter"/>
</dbReference>